<feature type="region of interest" description="Disordered" evidence="24">
    <location>
        <begin position="1"/>
        <end position="235"/>
    </location>
</feature>
<dbReference type="EnsemblPlants" id="KQK91809">
    <property type="protein sequence ID" value="KQK91809"/>
    <property type="gene ID" value="SETIT_033879mg"/>
</dbReference>
<dbReference type="Gene3D" id="1.10.510.10">
    <property type="entry name" value="Transferase(Phosphotransferase) domain 1"/>
    <property type="match status" value="1"/>
</dbReference>
<evidence type="ECO:0000256" key="22">
    <source>
        <dbReference type="PROSITE-ProRule" id="PRU01016"/>
    </source>
</evidence>
<dbReference type="PROSITE" id="PS00107">
    <property type="entry name" value="PROTEIN_KINASE_ATP"/>
    <property type="match status" value="1"/>
</dbReference>
<feature type="compositionally biased region" description="Pro residues" evidence="24">
    <location>
        <begin position="1013"/>
        <end position="1031"/>
    </location>
</feature>
<dbReference type="PROSITE" id="PS51679">
    <property type="entry name" value="SAM_MT_C5"/>
    <property type="match status" value="1"/>
</dbReference>
<dbReference type="FunFam" id="3.40.50.150:FF:000143">
    <property type="entry name" value="DNA (cytosine-5)-methyltransferase 1"/>
    <property type="match status" value="1"/>
</dbReference>
<feature type="compositionally biased region" description="Pro residues" evidence="24">
    <location>
        <begin position="1"/>
        <end position="14"/>
    </location>
</feature>
<dbReference type="PROSITE" id="PS50013">
    <property type="entry name" value="CHROMO_2"/>
    <property type="match status" value="1"/>
</dbReference>
<evidence type="ECO:0000256" key="19">
    <source>
        <dbReference type="ARBA" id="ARBA00023163"/>
    </source>
</evidence>
<feature type="active site" evidence="22">
    <location>
        <position position="595"/>
    </location>
</feature>
<dbReference type="SMART" id="SM00298">
    <property type="entry name" value="CHROMO"/>
    <property type="match status" value="1"/>
</dbReference>
<evidence type="ECO:0000256" key="5">
    <source>
        <dbReference type="ARBA" id="ARBA00022475"/>
    </source>
</evidence>
<evidence type="ECO:0000256" key="9">
    <source>
        <dbReference type="ARBA" id="ARBA00022691"/>
    </source>
</evidence>
<dbReference type="PANTHER" id="PTHR10629:SF59">
    <property type="entry name" value="DNA (CYTOSINE-5)-METHYLTRANSFERASE CMT1"/>
    <property type="match status" value="1"/>
</dbReference>
<dbReference type="GO" id="GO:0005524">
    <property type="term" value="F:ATP binding"/>
    <property type="evidence" value="ECO:0007669"/>
    <property type="project" value="UniProtKB-UniRule"/>
</dbReference>
<dbReference type="Pfam" id="PF00385">
    <property type="entry name" value="Chromo"/>
    <property type="match status" value="1"/>
</dbReference>
<evidence type="ECO:0000256" key="18">
    <source>
        <dbReference type="ARBA" id="ARBA00023136"/>
    </source>
</evidence>
<dbReference type="FunCoup" id="K4A4S5">
    <property type="interactions" value="418"/>
</dbReference>
<dbReference type="GO" id="GO:0032259">
    <property type="term" value="P:methylation"/>
    <property type="evidence" value="ECO:0007669"/>
    <property type="project" value="UniProtKB-KW"/>
</dbReference>
<evidence type="ECO:0000259" key="26">
    <source>
        <dbReference type="PROSITE" id="PS50011"/>
    </source>
</evidence>
<dbReference type="GO" id="GO:0005634">
    <property type="term" value="C:nucleus"/>
    <property type="evidence" value="ECO:0000318"/>
    <property type="project" value="GO_Central"/>
</dbReference>
<evidence type="ECO:0000313" key="30">
    <source>
        <dbReference type="Proteomes" id="UP000004995"/>
    </source>
</evidence>
<evidence type="ECO:0000256" key="25">
    <source>
        <dbReference type="SAM" id="Phobius"/>
    </source>
</evidence>
<evidence type="ECO:0000256" key="24">
    <source>
        <dbReference type="SAM" id="MobiDB-lite"/>
    </source>
</evidence>
<dbReference type="SUPFAM" id="SSF54160">
    <property type="entry name" value="Chromo domain-like"/>
    <property type="match status" value="1"/>
</dbReference>
<dbReference type="Pfam" id="PF00145">
    <property type="entry name" value="DNA_methylase"/>
    <property type="match status" value="1"/>
</dbReference>
<dbReference type="Gene3D" id="2.30.30.490">
    <property type="match status" value="1"/>
</dbReference>
<dbReference type="InterPro" id="IPR011009">
    <property type="entry name" value="Kinase-like_dom_sf"/>
</dbReference>
<dbReference type="InterPro" id="IPR001525">
    <property type="entry name" value="C5_MeTfrase"/>
</dbReference>
<evidence type="ECO:0000256" key="12">
    <source>
        <dbReference type="ARBA" id="ARBA00022777"/>
    </source>
</evidence>
<comment type="catalytic activity">
    <reaction evidence="21">
        <text>a 2'-deoxycytidine in DNA + S-adenosyl-L-methionine = a 5-methyl-2'-deoxycytidine in DNA + S-adenosyl-L-homocysteine + H(+)</text>
        <dbReference type="Rhea" id="RHEA:13681"/>
        <dbReference type="Rhea" id="RHEA-COMP:11369"/>
        <dbReference type="Rhea" id="RHEA-COMP:11370"/>
        <dbReference type="ChEBI" id="CHEBI:15378"/>
        <dbReference type="ChEBI" id="CHEBI:57856"/>
        <dbReference type="ChEBI" id="CHEBI:59789"/>
        <dbReference type="ChEBI" id="CHEBI:85452"/>
        <dbReference type="ChEBI" id="CHEBI:85454"/>
        <dbReference type="EC" id="2.1.1.37"/>
    </reaction>
</comment>
<dbReference type="SMART" id="SM00220">
    <property type="entry name" value="S_TKc"/>
    <property type="match status" value="1"/>
</dbReference>
<evidence type="ECO:0000256" key="15">
    <source>
        <dbReference type="ARBA" id="ARBA00022989"/>
    </source>
</evidence>
<feature type="compositionally biased region" description="Low complexity" evidence="24">
    <location>
        <begin position="1082"/>
        <end position="1091"/>
    </location>
</feature>
<protein>
    <recommendedName>
        <fullName evidence="4">DNA (cytosine-5-)-methyltransferase</fullName>
        <ecNumber evidence="4">2.1.1.37</ecNumber>
    </recommendedName>
</protein>
<keyword evidence="11 23" id="KW-0547">Nucleotide-binding</keyword>
<dbReference type="InParanoid" id="K4A4S5"/>
<feature type="domain" description="BAH" evidence="28">
    <location>
        <begin position="249"/>
        <end position="373"/>
    </location>
</feature>
<keyword evidence="30" id="KW-1185">Reference proteome</keyword>
<reference evidence="29" key="2">
    <citation type="submission" date="2018-08" db="UniProtKB">
        <authorList>
            <consortium name="EnsemblPlants"/>
        </authorList>
    </citation>
    <scope>IDENTIFICATION</scope>
    <source>
        <strain evidence="29">Yugu1</strain>
    </source>
</reference>
<dbReference type="InterPro" id="IPR001245">
    <property type="entry name" value="Ser-Thr/Tyr_kinase_cat_dom"/>
</dbReference>
<feature type="compositionally biased region" description="Basic and acidic residues" evidence="24">
    <location>
        <begin position="204"/>
        <end position="218"/>
    </location>
</feature>
<dbReference type="InterPro" id="IPR000953">
    <property type="entry name" value="Chromo/chromo_shadow_dom"/>
</dbReference>
<dbReference type="GO" id="GO:0005886">
    <property type="term" value="C:plasma membrane"/>
    <property type="evidence" value="ECO:0007669"/>
    <property type="project" value="UniProtKB-SubCell"/>
</dbReference>
<dbReference type="Pfam" id="PF07714">
    <property type="entry name" value="PK_Tyr_Ser-Thr"/>
    <property type="match status" value="1"/>
</dbReference>
<keyword evidence="14" id="KW-0156">Chromatin regulator</keyword>
<feature type="compositionally biased region" description="Low complexity" evidence="24">
    <location>
        <begin position="1547"/>
        <end position="1558"/>
    </location>
</feature>
<feature type="compositionally biased region" description="Low complexity" evidence="24">
    <location>
        <begin position="977"/>
        <end position="992"/>
    </location>
</feature>
<dbReference type="InterPro" id="IPR050390">
    <property type="entry name" value="C5-Methyltransferase"/>
</dbReference>
<feature type="domain" description="Chromo" evidence="27">
    <location>
        <begin position="517"/>
        <end position="570"/>
    </location>
</feature>
<dbReference type="Gene3D" id="3.90.120.10">
    <property type="entry name" value="DNA Methylase, subunit A, domain 2"/>
    <property type="match status" value="1"/>
</dbReference>
<evidence type="ECO:0000256" key="7">
    <source>
        <dbReference type="ARBA" id="ARBA00022603"/>
    </source>
</evidence>
<keyword evidence="12" id="KW-0418">Kinase</keyword>
<evidence type="ECO:0000259" key="27">
    <source>
        <dbReference type="PROSITE" id="PS50013"/>
    </source>
</evidence>
<feature type="region of interest" description="Disordered" evidence="24">
    <location>
        <begin position="969"/>
        <end position="1091"/>
    </location>
</feature>
<evidence type="ECO:0000256" key="2">
    <source>
        <dbReference type="ARBA" id="ARBA00004167"/>
    </source>
</evidence>
<dbReference type="eggNOG" id="KOG1187">
    <property type="taxonomic scope" value="Eukaryota"/>
</dbReference>
<feature type="compositionally biased region" description="Basic and acidic residues" evidence="24">
    <location>
        <begin position="45"/>
        <end position="57"/>
    </location>
</feature>
<keyword evidence="15 25" id="KW-1133">Transmembrane helix</keyword>
<evidence type="ECO:0000256" key="17">
    <source>
        <dbReference type="ARBA" id="ARBA00023125"/>
    </source>
</evidence>
<keyword evidence="13 23" id="KW-0067">ATP-binding</keyword>
<dbReference type="PROSITE" id="PS51038">
    <property type="entry name" value="BAH"/>
    <property type="match status" value="1"/>
</dbReference>
<dbReference type="PROSITE" id="PS50011">
    <property type="entry name" value="PROTEIN_KINASE_DOM"/>
    <property type="match status" value="1"/>
</dbReference>
<dbReference type="InterPro" id="IPR023779">
    <property type="entry name" value="Chromodomain_CS"/>
</dbReference>
<dbReference type="Gene3D" id="3.30.200.20">
    <property type="entry name" value="Phosphorylase Kinase, domain 1"/>
    <property type="match status" value="1"/>
</dbReference>
<evidence type="ECO:0000256" key="6">
    <source>
        <dbReference type="ARBA" id="ARBA00022527"/>
    </source>
</evidence>
<dbReference type="STRING" id="4555.K4A4S5"/>
<evidence type="ECO:0000256" key="8">
    <source>
        <dbReference type="ARBA" id="ARBA00022679"/>
    </source>
</evidence>
<dbReference type="HOGENOM" id="CLU_001525_1_0_1"/>
<keyword evidence="8 22" id="KW-0808">Transferase</keyword>
<evidence type="ECO:0000256" key="21">
    <source>
        <dbReference type="ARBA" id="ARBA00047422"/>
    </source>
</evidence>
<dbReference type="InterPro" id="IPR017441">
    <property type="entry name" value="Protein_kinase_ATP_BS"/>
</dbReference>
<feature type="compositionally biased region" description="Pro residues" evidence="24">
    <location>
        <begin position="993"/>
        <end position="1006"/>
    </location>
</feature>
<evidence type="ECO:0000313" key="29">
    <source>
        <dbReference type="EnsemblPlants" id="KQK91809"/>
    </source>
</evidence>
<dbReference type="InterPro" id="IPR043151">
    <property type="entry name" value="BAH_sf"/>
</dbReference>
<evidence type="ECO:0000256" key="1">
    <source>
        <dbReference type="ARBA" id="ARBA00004123"/>
    </source>
</evidence>
<evidence type="ECO:0000256" key="3">
    <source>
        <dbReference type="ARBA" id="ARBA00004236"/>
    </source>
</evidence>
<reference evidence="30" key="1">
    <citation type="journal article" date="2012" name="Nat. Biotechnol.">
        <title>Reference genome sequence of the model plant Setaria.</title>
        <authorList>
            <person name="Bennetzen J.L."/>
            <person name="Schmutz J."/>
            <person name="Wang H."/>
            <person name="Percifield R."/>
            <person name="Hawkins J."/>
            <person name="Pontaroli A.C."/>
            <person name="Estep M."/>
            <person name="Feng L."/>
            <person name="Vaughn J.N."/>
            <person name="Grimwood J."/>
            <person name="Jenkins J."/>
            <person name="Barry K."/>
            <person name="Lindquist E."/>
            <person name="Hellsten U."/>
            <person name="Deshpande S."/>
            <person name="Wang X."/>
            <person name="Wu X."/>
            <person name="Mitros T."/>
            <person name="Triplett J."/>
            <person name="Yang X."/>
            <person name="Ye C.Y."/>
            <person name="Mauro-Herrera M."/>
            <person name="Wang L."/>
            <person name="Li P."/>
            <person name="Sharma M."/>
            <person name="Sharma R."/>
            <person name="Ronald P.C."/>
            <person name="Panaud O."/>
            <person name="Kellogg E.A."/>
            <person name="Brutnell T.P."/>
            <person name="Doust A.N."/>
            <person name="Tuskan G.A."/>
            <person name="Rokhsar D."/>
            <person name="Devos K.M."/>
        </authorList>
    </citation>
    <scope>NUCLEOTIDE SEQUENCE [LARGE SCALE GENOMIC DNA]</scope>
    <source>
        <strain evidence="30">cv. Yugu1</strain>
    </source>
</reference>
<dbReference type="CDD" id="cd14066">
    <property type="entry name" value="STKc_IRAK"/>
    <property type="match status" value="1"/>
</dbReference>
<dbReference type="FunFam" id="2.30.30.490:FF:000011">
    <property type="entry name" value="DNA (cytosine-5)-methyltransferase 1"/>
    <property type="match status" value="1"/>
</dbReference>
<dbReference type="PANTHER" id="PTHR10629">
    <property type="entry name" value="CYTOSINE-SPECIFIC METHYLTRANSFERASE"/>
    <property type="match status" value="1"/>
</dbReference>
<keyword evidence="17" id="KW-0238">DNA-binding</keyword>
<evidence type="ECO:0000256" key="23">
    <source>
        <dbReference type="PROSITE-ProRule" id="PRU10141"/>
    </source>
</evidence>
<dbReference type="InterPro" id="IPR029063">
    <property type="entry name" value="SAM-dependent_MTases_sf"/>
</dbReference>
<dbReference type="GO" id="GO:0003682">
    <property type="term" value="F:chromatin binding"/>
    <property type="evidence" value="ECO:0007669"/>
    <property type="project" value="InterPro"/>
</dbReference>
<dbReference type="Gramene" id="KQK91809">
    <property type="protein sequence ID" value="KQK91809"/>
    <property type="gene ID" value="SETIT_033879mg"/>
</dbReference>
<dbReference type="GO" id="GO:0044027">
    <property type="term" value="P:negative regulation of gene expression via chromosomal CpG island methylation"/>
    <property type="evidence" value="ECO:0000318"/>
    <property type="project" value="GO_Central"/>
</dbReference>
<feature type="domain" description="Protein kinase" evidence="26">
    <location>
        <begin position="1215"/>
        <end position="1498"/>
    </location>
</feature>
<dbReference type="SMART" id="SM00439">
    <property type="entry name" value="BAH"/>
    <property type="match status" value="1"/>
</dbReference>
<dbReference type="Proteomes" id="UP000004995">
    <property type="component" value="Unassembled WGS sequence"/>
</dbReference>
<dbReference type="InterPro" id="IPR001025">
    <property type="entry name" value="BAH_dom"/>
</dbReference>
<comment type="similarity">
    <text evidence="22">Belongs to the class I-like SAM-binding methyltransferase superfamily. C5-methyltransferase family.</text>
</comment>
<evidence type="ECO:0000256" key="11">
    <source>
        <dbReference type="ARBA" id="ARBA00022741"/>
    </source>
</evidence>
<evidence type="ECO:0000256" key="4">
    <source>
        <dbReference type="ARBA" id="ARBA00011975"/>
    </source>
</evidence>
<dbReference type="FunFam" id="1.10.510.10:FF:000173">
    <property type="entry name" value="proline-rich receptor-like protein kinase PERK8"/>
    <property type="match status" value="1"/>
</dbReference>
<dbReference type="FunFam" id="3.30.200.20:FF:000212">
    <property type="entry name" value="Proline-rich receptor-like protein kinase PERK8"/>
    <property type="match status" value="1"/>
</dbReference>
<dbReference type="PROSITE" id="PS00598">
    <property type="entry name" value="CHROMO_1"/>
    <property type="match status" value="1"/>
</dbReference>
<evidence type="ECO:0000256" key="20">
    <source>
        <dbReference type="ARBA" id="ARBA00023242"/>
    </source>
</evidence>
<sequence length="1564" mass="171196">MSPDPDAPPSPPPVAGAAATEPRRSSRKRFKSAAAIETEAEAEADIDRKILRGETRARQRRAGTEKPGPGASAIVAAEMEGAEAELDAADHGASRAQPRGKRRRSRAAKAKPRTRRRADKEKTKESAEAEEPAAADDDVCAEEPDSEEIAMEEEEAVAALEAEEEEEAGGEGSAEKVGARKRVARPSTERRVDGSVDNFVGEPMPDHEARQKWPERYMTKGSDSPSRRSGEDEELKARCHYRSANVDNVIYQLDDDVYVKAGPNEENYIGRITEFFKGLDQGSYFTCQWFFRTADTAISSKLLKVHDHKHDHKRVFLSEERNDNMIACIVSKIKIIHVDPNTAPQAKVQFTKDCDFYYDMSYSVAYSTFANLPADNDGVSSSAASNISDDAVDSSKETLVSCFQASSDAHAETISLLDLYSGCGAMSTGLCLGAALSNFKLETRWAVDMNAYACESLKYNHPRSKVRNEKAGDFLALLKEWDALCKKYIVQKDTTIESEVAQSLTDDEDEPVSEEIFEVEKLLDICYGDPNSTGQVGLWFKVRWKGYDPSYDTWEPMDGLRDCPQCIKDFVESGYRENILPLPGTVDVICGGPPCQGISGFNRFRMRDDPLKDEKNKQMVVFMDIVEYLRPKYVLMENVVDILKFADGFLGRYALSRLVAMNFQARLGLMVAGCYGLPQFRMRVFIWGALPSMVLPKFPLPTHDVVKRGVVPNAFEQSVVAYDEIEAPRLRKALFLADAISDLPEVGNNQPKDVMDFIVGPKTEFQRYIRLNRKAMMDYSFDGEASSGESKLFDHQPLRLNDDDYERVQQIPLKKGANFRDLKGVKVGINNTVEWDPDVPRVLLSSGKPLVPDYAMSFIKGKSLKPFGRLWWDETVPTVVTRAEPHNQIILHPSQARVLTIRENARLQGFPDYYKLFGPIKQKYMQVGNAVAVPVARALGYSLGMAYMGRLDGDGPLFKLPKSFTRTDNMLGMTANSDNSSGSPSPPSNTSSSPPPSSPSGPPPKSPGSNSPPSSPPTPSQSPSPPVPSLSPPTTATPQNGSALPPPAPAADRALPAAPSRQSPSPPAAKRSGGESDKSGRSKSGGSSNGSPPVAAIVAGVVIGVLAFGLLMCIAACVCCTKKKKKKPPRMNMPYYTDEHGNVFYANSMPKWQNSGAMIDHGGGGWHAPFSPASADMSGSHGPGQLPPPSPGMPSLGFTKSSYSYEELASATSGFASANVLGQGGFGYVYKGVLPGSGKEVAVKQLKAGSGQGEREFQAEVEIISRVHHRHLVSLVGYCVSGSSQRLLVYEFVPNNTLEHHLHGQEGRPGDELADEARHRARLRQGPGLPARRLGHPRIIHRDIKAANILLDENFEAKVADFGLAKLTTDTNTHVSTRVMGTFGYLAPEYASSGKLTDKSDVFSFGVMLLELITGKRPVDPTNYMEDSLVDWARPLLAHALSEGGNFDELLDPRLENRVDRLELERMCASAAAAVRHSAKRRPKMKQIVRALEGDASLDDLNEGVKPGQSMMFSSSSEYDSGGNYTSNISRFRKVAFESSEYSNDYSATSESGEAAATRRQQHY</sequence>
<dbReference type="CDD" id="cd18635">
    <property type="entry name" value="CD_CMT3_like"/>
    <property type="match status" value="1"/>
</dbReference>
<evidence type="ECO:0000256" key="13">
    <source>
        <dbReference type="ARBA" id="ARBA00022840"/>
    </source>
</evidence>
<feature type="compositionally biased region" description="Basic residues" evidence="24">
    <location>
        <begin position="98"/>
        <end position="117"/>
    </location>
</feature>
<comment type="subcellular location">
    <subcellularLocation>
        <location evidence="3">Cell membrane</location>
    </subcellularLocation>
    <subcellularLocation>
        <location evidence="2">Membrane</location>
        <topology evidence="2">Single-pass membrane protein</topology>
    </subcellularLocation>
    <subcellularLocation>
        <location evidence="1">Nucleus</location>
    </subcellularLocation>
</comment>
<feature type="transmembrane region" description="Helical" evidence="25">
    <location>
        <begin position="1094"/>
        <end position="1121"/>
    </location>
</feature>
<keyword evidence="18 25" id="KW-0472">Membrane</keyword>
<dbReference type="InterPro" id="IPR000719">
    <property type="entry name" value="Prot_kinase_dom"/>
</dbReference>
<dbReference type="InterPro" id="IPR018117">
    <property type="entry name" value="C5_DNA_meth_AS"/>
</dbReference>
<keyword evidence="9 22" id="KW-0949">S-adenosyl-L-methionine</keyword>
<dbReference type="GO" id="GO:0004674">
    <property type="term" value="F:protein serine/threonine kinase activity"/>
    <property type="evidence" value="ECO:0007669"/>
    <property type="project" value="UniProtKB-KW"/>
</dbReference>
<dbReference type="InterPro" id="IPR008271">
    <property type="entry name" value="Ser/Thr_kinase_AS"/>
</dbReference>
<feature type="compositionally biased region" description="Acidic residues" evidence="24">
    <location>
        <begin position="128"/>
        <end position="169"/>
    </location>
</feature>
<dbReference type="Gene3D" id="3.40.50.150">
    <property type="entry name" value="Vaccinia Virus protein VP39"/>
    <property type="match status" value="1"/>
</dbReference>
<dbReference type="GO" id="GO:0003677">
    <property type="term" value="F:DNA binding"/>
    <property type="evidence" value="ECO:0000318"/>
    <property type="project" value="GO_Central"/>
</dbReference>
<organism evidence="29 30">
    <name type="scientific">Setaria italica</name>
    <name type="common">Foxtail millet</name>
    <name type="synonym">Panicum italicum</name>
    <dbReference type="NCBI Taxonomy" id="4555"/>
    <lineage>
        <taxon>Eukaryota</taxon>
        <taxon>Viridiplantae</taxon>
        <taxon>Streptophyta</taxon>
        <taxon>Embryophyta</taxon>
        <taxon>Tracheophyta</taxon>
        <taxon>Spermatophyta</taxon>
        <taxon>Magnoliopsida</taxon>
        <taxon>Liliopsida</taxon>
        <taxon>Poales</taxon>
        <taxon>Poaceae</taxon>
        <taxon>PACMAD clade</taxon>
        <taxon>Panicoideae</taxon>
        <taxon>Panicodae</taxon>
        <taxon>Paniceae</taxon>
        <taxon>Cenchrinae</taxon>
        <taxon>Setaria</taxon>
    </lineage>
</organism>
<dbReference type="FunFam" id="3.90.120.10:FF:000003">
    <property type="entry name" value="DNA (cytosine-5)-methyltransferase 1"/>
    <property type="match status" value="1"/>
</dbReference>
<evidence type="ECO:0000256" key="14">
    <source>
        <dbReference type="ARBA" id="ARBA00022853"/>
    </source>
</evidence>
<dbReference type="InterPro" id="IPR023780">
    <property type="entry name" value="Chromo_domain"/>
</dbReference>
<keyword evidence="16" id="KW-0805">Transcription regulation</keyword>
<dbReference type="PRINTS" id="PR00105">
    <property type="entry name" value="C5METTRFRASE"/>
</dbReference>
<dbReference type="EMBL" id="AGNK02006066">
    <property type="status" value="NOT_ANNOTATED_CDS"/>
    <property type="molecule type" value="Genomic_DNA"/>
</dbReference>
<dbReference type="PROSITE" id="PS00094">
    <property type="entry name" value="C5_MTASE_1"/>
    <property type="match status" value="1"/>
</dbReference>
<name>K4A4S5_SETIT</name>
<keyword evidence="19" id="KW-0804">Transcription</keyword>
<dbReference type="Pfam" id="PF01426">
    <property type="entry name" value="BAH"/>
    <property type="match status" value="1"/>
</dbReference>
<dbReference type="OMA" id="HERMNEP"/>
<keyword evidence="5" id="KW-1003">Cell membrane</keyword>
<dbReference type="SUPFAM" id="SSF53335">
    <property type="entry name" value="S-adenosyl-L-methionine-dependent methyltransferases"/>
    <property type="match status" value="1"/>
</dbReference>
<keyword evidence="20" id="KW-0539">Nucleus</keyword>
<feature type="region of interest" description="Disordered" evidence="24">
    <location>
        <begin position="1543"/>
        <end position="1564"/>
    </location>
</feature>
<feature type="compositionally biased region" description="Basic and acidic residues" evidence="24">
    <location>
        <begin position="118"/>
        <end position="127"/>
    </location>
</feature>
<keyword evidence="6" id="KW-0723">Serine/threonine-protein kinase</keyword>
<dbReference type="PROSITE" id="PS00108">
    <property type="entry name" value="PROTEIN_KINASE_ST"/>
    <property type="match status" value="1"/>
</dbReference>
<evidence type="ECO:0000259" key="28">
    <source>
        <dbReference type="PROSITE" id="PS51038"/>
    </source>
</evidence>
<dbReference type="GO" id="GO:0003886">
    <property type="term" value="F:DNA (cytosine-5-)-methyltransferase activity"/>
    <property type="evidence" value="ECO:0000318"/>
    <property type="project" value="GO_Central"/>
</dbReference>
<dbReference type="EC" id="2.1.1.37" evidence="4"/>
<accession>K4A4S5</accession>
<feature type="compositionally biased region" description="Low complexity" evidence="24">
    <location>
        <begin position="1050"/>
        <end position="1071"/>
    </location>
</feature>
<keyword evidence="10 25" id="KW-0812">Transmembrane</keyword>
<evidence type="ECO:0000256" key="10">
    <source>
        <dbReference type="ARBA" id="ARBA00022692"/>
    </source>
</evidence>
<evidence type="ECO:0000256" key="16">
    <source>
        <dbReference type="ARBA" id="ARBA00023015"/>
    </source>
</evidence>
<dbReference type="SUPFAM" id="SSF56112">
    <property type="entry name" value="Protein kinase-like (PK-like)"/>
    <property type="match status" value="1"/>
</dbReference>
<dbReference type="InterPro" id="IPR016197">
    <property type="entry name" value="Chromo-like_dom_sf"/>
</dbReference>
<proteinExistence type="inferred from homology"/>
<keyword evidence="7 22" id="KW-0489">Methyltransferase</keyword>
<feature type="binding site" evidence="23">
    <location>
        <position position="1244"/>
    </location>
    <ligand>
        <name>ATP</name>
        <dbReference type="ChEBI" id="CHEBI:30616"/>
    </ligand>
</feature>